<accession>A0A7W9BVY6</accession>
<dbReference type="AlphaFoldDB" id="A0A7W9BVY6"/>
<proteinExistence type="predicted"/>
<reference evidence="2 3" key="1">
    <citation type="submission" date="2020-08" db="EMBL/GenBank/DDBJ databases">
        <title>Genomic Encyclopedia of Type Strains, Phase IV (KMG-IV): sequencing the most valuable type-strain genomes for metagenomic binning, comparative biology and taxonomic classification.</title>
        <authorList>
            <person name="Goeker M."/>
        </authorList>
    </citation>
    <scope>NUCLEOTIDE SEQUENCE [LARGE SCALE GENOMIC DNA]</scope>
    <source>
        <strain evidence="2 3">DSM 103336</strain>
    </source>
</reference>
<evidence type="ECO:0000313" key="2">
    <source>
        <dbReference type="EMBL" id="MBB5731005.1"/>
    </source>
</evidence>
<protein>
    <recommendedName>
        <fullName evidence="1">Abortive infection protein-like C-terminal domain-containing protein</fullName>
    </recommendedName>
</protein>
<dbReference type="EMBL" id="JACIJR010000020">
    <property type="protein sequence ID" value="MBB5731005.1"/>
    <property type="molecule type" value="Genomic_DNA"/>
</dbReference>
<gene>
    <name evidence="2" type="ORF">FHS99_003519</name>
</gene>
<dbReference type="Proteomes" id="UP000546701">
    <property type="component" value="Unassembled WGS sequence"/>
</dbReference>
<comment type="caution">
    <text evidence="2">The sequence shown here is derived from an EMBL/GenBank/DDBJ whole genome shotgun (WGS) entry which is preliminary data.</text>
</comment>
<feature type="domain" description="Abortive infection protein-like C-terminal" evidence="1">
    <location>
        <begin position="189"/>
        <end position="268"/>
    </location>
</feature>
<evidence type="ECO:0000259" key="1">
    <source>
        <dbReference type="Pfam" id="PF14355"/>
    </source>
</evidence>
<organism evidence="2 3">
    <name type="scientific">Sphingomonas prati</name>
    <dbReference type="NCBI Taxonomy" id="1843237"/>
    <lineage>
        <taxon>Bacteria</taxon>
        <taxon>Pseudomonadati</taxon>
        <taxon>Pseudomonadota</taxon>
        <taxon>Alphaproteobacteria</taxon>
        <taxon>Sphingomonadales</taxon>
        <taxon>Sphingomonadaceae</taxon>
        <taxon>Sphingomonas</taxon>
    </lineage>
</organism>
<dbReference type="InterPro" id="IPR026001">
    <property type="entry name" value="Abi-like_C"/>
</dbReference>
<name>A0A7W9BVY6_9SPHN</name>
<keyword evidence="3" id="KW-1185">Reference proteome</keyword>
<dbReference type="RefSeq" id="WP_184075380.1">
    <property type="nucleotide sequence ID" value="NZ_BMJP01000020.1"/>
</dbReference>
<evidence type="ECO:0000313" key="3">
    <source>
        <dbReference type="Proteomes" id="UP000546701"/>
    </source>
</evidence>
<sequence length="274" mass="30440">MPASRRVPSHVRDDDGLIARLRVKLAEATAARLDVSEWQKFVVLHQLEAWAEHQYRFFRSIEWGDADAEGNILRLISYVVDQKNDDAVLDLFERPTVQRWFKQNDPAFLDLWKGQQDPLLEALGHGLAEVQDVNDVIDLSQYASRLRAALPADPQLAIGTTKDLLEATMRTILQRRGFKNVEALAFPDLATRCLTELGLVGTTPPTTKRERAIRKIASSARTMIDTANELRNAAGTGHGKVVGEEELISADDASLVASSGLILAAWLIRHGKEA</sequence>
<dbReference type="Pfam" id="PF14355">
    <property type="entry name" value="Abi_C"/>
    <property type="match status" value="1"/>
</dbReference>